<evidence type="ECO:0000256" key="2">
    <source>
        <dbReference type="ARBA" id="ARBA00022676"/>
    </source>
</evidence>
<keyword evidence="5" id="KW-1185">Reference proteome</keyword>
<dbReference type="CDD" id="cd03784">
    <property type="entry name" value="GT1_Gtf-like"/>
    <property type="match status" value="2"/>
</dbReference>
<dbReference type="PANTHER" id="PTHR11926">
    <property type="entry name" value="GLUCOSYL/GLUCURONOSYL TRANSFERASES"/>
    <property type="match status" value="1"/>
</dbReference>
<evidence type="ECO:0008006" key="6">
    <source>
        <dbReference type="Google" id="ProtNLM"/>
    </source>
</evidence>
<sequence>MNTHKAHCLILPFPGQGHINPMLQFSKRLQSKRVKITIALTKSCLKTMQELSTSVSIEAISDGYDDGGFHQAENFVAYITRFKEVGSDTLSQLIKKLENSDCPVNCIVYDPFIPWAVEVAKQFGLISAAFFTQNCVVDNLYYHVHKGVIKLPPTQNDEEILIPGFPNSIDASDVPSFVISPEAERIVEMLANQFSNLDKVDCVLINSFYELEKEVIEWMSKIYPIKTIGPTIPSMYLDKRLHDDKEYGLSVFKPMTNECLNWLNHQPISSVVYVSFGSITKLGDEQMEELAWGLKNSNKSFLWVVRSTEEPKLPNNFIEELTSEKGLVVSWCPQLQVLEHESTGCFLTHCGWNSTLEAISLGVPMVAMPQWSDQPTNAKLVKDVWEIGVRAKQDEKGVVRREVIEECIKLVMEEDKGKLIRENAKKWKEIARNVVNEGGSSDKNIEEFVSKLPSIEKLQEMTTHKAHCLILPYPVQGHINPMLQFSKRLRSKRVKITIALTKSFLKNMKELPTSMSIEAISDGYDDGGRDQAGTFVAYITRFKEIGSDTLSQLIQKLAISGCPVNCIVYDPFLPWAVEVAKQFGLISAAFFTQNCVVDNIYYHVHKGVIKLPPTQNDEKIIIPGFSSPIKASDVPNFVINPEGERILEMLVNQFSNLDKVDWVLINSFYELEKEVIDWMSKIYPIKTIGPTIPSMYLDKRLHDDKEYGLSMFKPMTNECLNWLNHQPISSVLYVSFGSLAKLGSEQMEELAWGLKNSNKSFLWVVRSTEEPKLPNNFIEELTSEKGLVVSWCPQLQVLEHESIGCFLTHCGWNSTLEAISLGVPMVAMPQWSDQPTNAKLVKDVWEIGVRAKQDEKGIVRREVIEECIKLVMEEDKGKLIRENAKKWKEIARNVVDEGGSSDKNIEEFVSKLVTIS</sequence>
<dbReference type="GO" id="GO:0080043">
    <property type="term" value="F:quercetin 3-O-glucosyltransferase activity"/>
    <property type="evidence" value="ECO:0000318"/>
    <property type="project" value="GO_Central"/>
</dbReference>
<comment type="similarity">
    <text evidence="1">Belongs to the UDP-glycosyltransferase family.</text>
</comment>
<proteinExistence type="inferred from homology"/>
<keyword evidence="2" id="KW-0328">Glycosyltransferase</keyword>
<dbReference type="Gramene" id="Solyc08g006330.3.1">
    <property type="protein sequence ID" value="Solyc08g006330.3.1"/>
    <property type="gene ID" value="Solyc08g006330.3"/>
</dbReference>
<dbReference type="AlphaFoldDB" id="A0A3Q7HH84"/>
<dbReference type="InParanoid" id="A0A3Q7HH84"/>
<dbReference type="GO" id="GO:0080044">
    <property type="term" value="F:quercetin 7-O-glucosyltransferase activity"/>
    <property type="evidence" value="ECO:0000318"/>
    <property type="project" value="GO_Central"/>
</dbReference>
<reference evidence="4" key="1">
    <citation type="journal article" date="2012" name="Nature">
        <title>The tomato genome sequence provides insights into fleshy fruit evolution.</title>
        <authorList>
            <consortium name="Tomato Genome Consortium"/>
        </authorList>
    </citation>
    <scope>NUCLEOTIDE SEQUENCE [LARGE SCALE GENOMIC DNA]</scope>
    <source>
        <strain evidence="4">cv. Heinz 1706</strain>
    </source>
</reference>
<dbReference type="EnsemblPlants" id="Solyc08g006330.3.1">
    <property type="protein sequence ID" value="Solyc08g006330.3.1"/>
    <property type="gene ID" value="Solyc08g006330.3"/>
</dbReference>
<dbReference type="FunFam" id="3.40.50.2000:FF:000057">
    <property type="entry name" value="Glycosyltransferase"/>
    <property type="match status" value="2"/>
</dbReference>
<dbReference type="PROSITE" id="PS00375">
    <property type="entry name" value="UDPGT"/>
    <property type="match status" value="2"/>
</dbReference>
<dbReference type="InterPro" id="IPR002213">
    <property type="entry name" value="UDP_glucos_trans"/>
</dbReference>
<dbReference type="InterPro" id="IPR035595">
    <property type="entry name" value="UDP_glycos_trans_CS"/>
</dbReference>
<keyword evidence="3" id="KW-0808">Transferase</keyword>
<evidence type="ECO:0000256" key="1">
    <source>
        <dbReference type="ARBA" id="ARBA00009995"/>
    </source>
</evidence>
<protein>
    <recommendedName>
        <fullName evidence="6">UDP-glycosyltransferases domain-containing protein</fullName>
    </recommendedName>
</protein>
<evidence type="ECO:0000313" key="5">
    <source>
        <dbReference type="Proteomes" id="UP000004994"/>
    </source>
</evidence>
<organism evidence="4">
    <name type="scientific">Solanum lycopersicum</name>
    <name type="common">Tomato</name>
    <name type="synonym">Lycopersicon esculentum</name>
    <dbReference type="NCBI Taxonomy" id="4081"/>
    <lineage>
        <taxon>Eukaryota</taxon>
        <taxon>Viridiplantae</taxon>
        <taxon>Streptophyta</taxon>
        <taxon>Embryophyta</taxon>
        <taxon>Tracheophyta</taxon>
        <taxon>Spermatophyta</taxon>
        <taxon>Magnoliopsida</taxon>
        <taxon>eudicotyledons</taxon>
        <taxon>Gunneridae</taxon>
        <taxon>Pentapetalae</taxon>
        <taxon>asterids</taxon>
        <taxon>lamiids</taxon>
        <taxon>Solanales</taxon>
        <taxon>Solanaceae</taxon>
        <taxon>Solanoideae</taxon>
        <taxon>Solaneae</taxon>
        <taxon>Solanum</taxon>
        <taxon>Solanum subgen. Lycopersicon</taxon>
    </lineage>
</organism>
<dbReference type="Proteomes" id="UP000004994">
    <property type="component" value="Chromosome 8"/>
</dbReference>
<reference evidence="4" key="2">
    <citation type="submission" date="2019-01" db="UniProtKB">
        <authorList>
            <consortium name="EnsemblPlants"/>
        </authorList>
    </citation>
    <scope>IDENTIFICATION</scope>
    <source>
        <strain evidence="4">cv. Heinz 1706</strain>
    </source>
</reference>
<dbReference type="GO" id="GO:0005737">
    <property type="term" value="C:cytoplasm"/>
    <property type="evidence" value="ECO:0000318"/>
    <property type="project" value="GO_Central"/>
</dbReference>
<evidence type="ECO:0000313" key="4">
    <source>
        <dbReference type="EnsemblPlants" id="Solyc08g006330.3.1"/>
    </source>
</evidence>
<dbReference type="PaxDb" id="4081-Solyc08g006330.2.1"/>
<dbReference type="SUPFAM" id="SSF53756">
    <property type="entry name" value="UDP-Glycosyltransferase/glycogen phosphorylase"/>
    <property type="match status" value="2"/>
</dbReference>
<dbReference type="OMA" id="THEIPSH"/>
<dbReference type="PANTHER" id="PTHR11926:SF1553">
    <property type="entry name" value="GLYCOSYLTRANSFERASE"/>
    <property type="match status" value="1"/>
</dbReference>
<accession>A0A3Q7HH84</accession>
<name>A0A3Q7HH84_SOLLC</name>
<dbReference type="Gene3D" id="3.40.50.2000">
    <property type="entry name" value="Glycogen Phosphorylase B"/>
    <property type="match status" value="4"/>
</dbReference>
<evidence type="ECO:0000256" key="3">
    <source>
        <dbReference type="ARBA" id="ARBA00022679"/>
    </source>
</evidence>
<dbReference type="FunFam" id="3.40.50.2000:FF:000019">
    <property type="entry name" value="Glycosyltransferase"/>
    <property type="match status" value="2"/>
</dbReference>
<dbReference type="Pfam" id="PF00201">
    <property type="entry name" value="UDPGT"/>
    <property type="match status" value="2"/>
</dbReference>